<keyword evidence="5" id="KW-1185">Reference proteome</keyword>
<organism evidence="4 5">
    <name type="scientific">Haloarcula limicola</name>
    <dbReference type="NCBI Taxonomy" id="1429915"/>
    <lineage>
        <taxon>Archaea</taxon>
        <taxon>Methanobacteriati</taxon>
        <taxon>Methanobacteriota</taxon>
        <taxon>Stenosarchaea group</taxon>
        <taxon>Halobacteria</taxon>
        <taxon>Halobacteriales</taxon>
        <taxon>Haloarculaceae</taxon>
        <taxon>Haloarcula</taxon>
    </lineage>
</organism>
<dbReference type="EMBL" id="JAHQXF010000001">
    <property type="protein sequence ID" value="MBV0922999.1"/>
    <property type="molecule type" value="Genomic_DNA"/>
</dbReference>
<dbReference type="InterPro" id="IPR058674">
    <property type="entry name" value="DUF8054_N"/>
</dbReference>
<gene>
    <name evidence="4" type="ORF">KTS45_02200</name>
</gene>
<comment type="caution">
    <text evidence="4">The sequence shown here is derived from an EMBL/GenBank/DDBJ whole genome shotgun (WGS) entry which is preliminary data.</text>
</comment>
<protein>
    <submittedName>
        <fullName evidence="4">Uncharacterized protein</fullName>
    </submittedName>
</protein>
<dbReference type="RefSeq" id="WP_162316163.1">
    <property type="nucleotide sequence ID" value="NZ_JAHQXF010000001.1"/>
</dbReference>
<evidence type="ECO:0000256" key="1">
    <source>
        <dbReference type="SAM" id="Phobius"/>
    </source>
</evidence>
<evidence type="ECO:0000259" key="3">
    <source>
        <dbReference type="Pfam" id="PF26238"/>
    </source>
</evidence>
<feature type="domain" description="DUF8054" evidence="2">
    <location>
        <begin position="5"/>
        <end position="85"/>
    </location>
</feature>
<name>A0A8J7Y846_9EURY</name>
<dbReference type="OrthoDB" id="205972at2157"/>
<sequence length="271" mass="29094">MSALDALRGPEHTGSNRCWPCTALNLLLVGAFACWLRFRDRRVLGTLVAAGGVAVVYLRGYVVPYTPAFAPKLVAASPLPNEWFHDERSPQPADGKSSLAATDLDGETVLQELVTAGVVEAVDDRLLVAEDVDGPWHEEMRSLAALSVDGLAREIARSLPHVDETDSLVAEGRSWVVVGPGEGELVARPVAVAELAAYRVLADYLDDESIRLAAARALRMFLEECPACGTGLVETSEVSCCGGYAKPRQTPDEVLACPNCDQRLYTFPSGE</sequence>
<evidence type="ECO:0000259" key="2">
    <source>
        <dbReference type="Pfam" id="PF26236"/>
    </source>
</evidence>
<accession>A0A8J7Y846</accession>
<dbReference type="Pfam" id="PF26238">
    <property type="entry name" value="DUF8054_M"/>
    <property type="match status" value="1"/>
</dbReference>
<keyword evidence="1" id="KW-0812">Transmembrane</keyword>
<dbReference type="Proteomes" id="UP000766550">
    <property type="component" value="Unassembled WGS sequence"/>
</dbReference>
<feature type="transmembrane region" description="Helical" evidence="1">
    <location>
        <begin position="17"/>
        <end position="36"/>
    </location>
</feature>
<keyword evidence="1" id="KW-1133">Transmembrane helix</keyword>
<dbReference type="Pfam" id="PF26236">
    <property type="entry name" value="DUF8054_N"/>
    <property type="match status" value="1"/>
</dbReference>
<dbReference type="InterPro" id="IPR058775">
    <property type="entry name" value="DUF8054_M"/>
</dbReference>
<dbReference type="AlphaFoldDB" id="A0A8J7Y846"/>
<evidence type="ECO:0000313" key="5">
    <source>
        <dbReference type="Proteomes" id="UP000766550"/>
    </source>
</evidence>
<proteinExistence type="predicted"/>
<reference evidence="4 5" key="1">
    <citation type="submission" date="2021-06" db="EMBL/GenBank/DDBJ databases">
        <title>New haloarchaea isolates fom saline soil.</title>
        <authorList>
            <person name="Duran-Viseras A."/>
            <person name="Sanchez-Porro C.S."/>
            <person name="Ventosa A."/>
        </authorList>
    </citation>
    <scope>NUCLEOTIDE SEQUENCE [LARGE SCALE GENOMIC DNA]</scope>
    <source>
        <strain evidence="4 5">JCM 183640</strain>
    </source>
</reference>
<evidence type="ECO:0000313" key="4">
    <source>
        <dbReference type="EMBL" id="MBV0922999.1"/>
    </source>
</evidence>
<feature type="transmembrane region" description="Helical" evidence="1">
    <location>
        <begin position="43"/>
        <end position="62"/>
    </location>
</feature>
<feature type="domain" description="DUF8054" evidence="3">
    <location>
        <begin position="110"/>
        <end position="220"/>
    </location>
</feature>
<keyword evidence="1" id="KW-0472">Membrane</keyword>